<protein>
    <submittedName>
        <fullName evidence="2">Uncharacterized protein</fullName>
    </submittedName>
</protein>
<evidence type="ECO:0000313" key="2">
    <source>
        <dbReference type="EMBL" id="KAK9937137.1"/>
    </source>
</evidence>
<sequence length="144" mass="16606">MFENTAFGAQLFVCRVWIELFVSLCLDEREEARRRARAEPAGTESASTRFRRYRTSSEPLSHSSGHATDTKHSASPRFRCRQPASRSGPDLIRRWHSESARCSRSHSTNPFAAADDIVLVRLLLPLPFFLFRFRCPEFGPRLEY</sequence>
<proteinExistence type="predicted"/>
<organism evidence="2 3">
    <name type="scientific">Rubus argutus</name>
    <name type="common">Southern blackberry</name>
    <dbReference type="NCBI Taxonomy" id="59490"/>
    <lineage>
        <taxon>Eukaryota</taxon>
        <taxon>Viridiplantae</taxon>
        <taxon>Streptophyta</taxon>
        <taxon>Embryophyta</taxon>
        <taxon>Tracheophyta</taxon>
        <taxon>Spermatophyta</taxon>
        <taxon>Magnoliopsida</taxon>
        <taxon>eudicotyledons</taxon>
        <taxon>Gunneridae</taxon>
        <taxon>Pentapetalae</taxon>
        <taxon>rosids</taxon>
        <taxon>fabids</taxon>
        <taxon>Rosales</taxon>
        <taxon>Rosaceae</taxon>
        <taxon>Rosoideae</taxon>
        <taxon>Rosoideae incertae sedis</taxon>
        <taxon>Rubus</taxon>
    </lineage>
</organism>
<dbReference type="Proteomes" id="UP001457282">
    <property type="component" value="Unassembled WGS sequence"/>
</dbReference>
<reference evidence="2 3" key="1">
    <citation type="journal article" date="2023" name="G3 (Bethesda)">
        <title>A chromosome-length genome assembly and annotation of blackberry (Rubus argutus, cv. 'Hillquist').</title>
        <authorList>
            <person name="Bruna T."/>
            <person name="Aryal R."/>
            <person name="Dudchenko O."/>
            <person name="Sargent D.J."/>
            <person name="Mead D."/>
            <person name="Buti M."/>
            <person name="Cavallini A."/>
            <person name="Hytonen T."/>
            <person name="Andres J."/>
            <person name="Pham M."/>
            <person name="Weisz D."/>
            <person name="Mascagni F."/>
            <person name="Usai G."/>
            <person name="Natali L."/>
            <person name="Bassil N."/>
            <person name="Fernandez G.E."/>
            <person name="Lomsadze A."/>
            <person name="Armour M."/>
            <person name="Olukolu B."/>
            <person name="Poorten T."/>
            <person name="Britton C."/>
            <person name="Davik J."/>
            <person name="Ashrafi H."/>
            <person name="Aiden E.L."/>
            <person name="Borodovsky M."/>
            <person name="Worthington M."/>
        </authorList>
    </citation>
    <scope>NUCLEOTIDE SEQUENCE [LARGE SCALE GENOMIC DNA]</scope>
    <source>
        <strain evidence="2">PI 553951</strain>
    </source>
</reference>
<name>A0AAW1XK85_RUBAR</name>
<comment type="caution">
    <text evidence="2">The sequence shown here is derived from an EMBL/GenBank/DDBJ whole genome shotgun (WGS) entry which is preliminary data.</text>
</comment>
<evidence type="ECO:0000313" key="3">
    <source>
        <dbReference type="Proteomes" id="UP001457282"/>
    </source>
</evidence>
<keyword evidence="3" id="KW-1185">Reference proteome</keyword>
<evidence type="ECO:0000256" key="1">
    <source>
        <dbReference type="SAM" id="MobiDB-lite"/>
    </source>
</evidence>
<dbReference type="AlphaFoldDB" id="A0AAW1XK85"/>
<feature type="compositionally biased region" description="Polar residues" evidence="1">
    <location>
        <begin position="56"/>
        <end position="67"/>
    </location>
</feature>
<dbReference type="EMBL" id="JBEDUW010000003">
    <property type="protein sequence ID" value="KAK9937137.1"/>
    <property type="molecule type" value="Genomic_DNA"/>
</dbReference>
<feature type="region of interest" description="Disordered" evidence="1">
    <location>
        <begin position="33"/>
        <end position="89"/>
    </location>
</feature>
<accession>A0AAW1XK85</accession>
<gene>
    <name evidence="2" type="ORF">M0R45_013948</name>
</gene>